<comment type="caution">
    <text evidence="2">The sequence shown here is derived from an EMBL/GenBank/DDBJ whole genome shotgun (WGS) entry which is preliminary data.</text>
</comment>
<feature type="region of interest" description="Disordered" evidence="1">
    <location>
        <begin position="31"/>
        <end position="51"/>
    </location>
</feature>
<evidence type="ECO:0000256" key="1">
    <source>
        <dbReference type="SAM" id="MobiDB-lite"/>
    </source>
</evidence>
<dbReference type="RefSeq" id="WP_087998277.1">
    <property type="nucleotide sequence ID" value="NZ_BMHB01000001.1"/>
</dbReference>
<dbReference type="Pfam" id="PF14151">
    <property type="entry name" value="YfhD"/>
    <property type="match status" value="1"/>
</dbReference>
<gene>
    <name evidence="2" type="ORF">GCM10007380_18960</name>
</gene>
<dbReference type="Proteomes" id="UP000626244">
    <property type="component" value="Unassembled WGS sequence"/>
</dbReference>
<dbReference type="OrthoDB" id="2973490at2"/>
<evidence type="ECO:0000313" key="2">
    <source>
        <dbReference type="EMBL" id="GGI13647.1"/>
    </source>
</evidence>
<name>A0A8J3AFV8_9BACI</name>
<sequence length="51" mass="5897">MKNKENINNKFNRYVEPDGLDVEYSEELADQNDIQAQERSAAADARVKKKL</sequence>
<dbReference type="AlphaFoldDB" id="A0A8J3AFV8"/>
<evidence type="ECO:0000313" key="3">
    <source>
        <dbReference type="Proteomes" id="UP000626244"/>
    </source>
</evidence>
<accession>A0A8J3AFV8</accession>
<proteinExistence type="predicted"/>
<dbReference type="EMBL" id="BMHB01000001">
    <property type="protein sequence ID" value="GGI13647.1"/>
    <property type="molecule type" value="Genomic_DNA"/>
</dbReference>
<evidence type="ECO:0008006" key="4">
    <source>
        <dbReference type="Google" id="ProtNLM"/>
    </source>
</evidence>
<keyword evidence="3" id="KW-1185">Reference proteome</keyword>
<protein>
    <recommendedName>
        <fullName evidence="4">YfhD family protein</fullName>
    </recommendedName>
</protein>
<organism evidence="2 3">
    <name type="scientific">Gottfriedia solisilvae</name>
    <dbReference type="NCBI Taxonomy" id="1516104"/>
    <lineage>
        <taxon>Bacteria</taxon>
        <taxon>Bacillati</taxon>
        <taxon>Bacillota</taxon>
        <taxon>Bacilli</taxon>
        <taxon>Bacillales</taxon>
        <taxon>Bacillaceae</taxon>
        <taxon>Gottfriedia</taxon>
    </lineage>
</organism>
<reference evidence="3" key="1">
    <citation type="journal article" date="2019" name="Int. J. Syst. Evol. Microbiol.">
        <title>The Global Catalogue of Microorganisms (GCM) 10K type strain sequencing project: providing services to taxonomists for standard genome sequencing and annotation.</title>
        <authorList>
            <consortium name="The Broad Institute Genomics Platform"/>
            <consortium name="The Broad Institute Genome Sequencing Center for Infectious Disease"/>
            <person name="Wu L."/>
            <person name="Ma J."/>
        </authorList>
    </citation>
    <scope>NUCLEOTIDE SEQUENCE [LARGE SCALE GENOMIC DNA]</scope>
    <source>
        <strain evidence="3">CGMCC 1.14993</strain>
    </source>
</reference>
<dbReference type="InterPro" id="IPR025435">
    <property type="entry name" value="YfhD-like"/>
</dbReference>